<dbReference type="InterPro" id="IPR012677">
    <property type="entry name" value="Nucleotide-bd_a/b_plait_sf"/>
</dbReference>
<evidence type="ECO:0000256" key="2">
    <source>
        <dbReference type="PROSITE-ProRule" id="PRU00176"/>
    </source>
</evidence>
<dbReference type="PROSITE" id="PS50102">
    <property type="entry name" value="RRM"/>
    <property type="match status" value="1"/>
</dbReference>
<dbReference type="OrthoDB" id="1049195at2759"/>
<name>A0A8H7A8H9_9EURO</name>
<feature type="domain" description="RRM" evidence="4">
    <location>
        <begin position="214"/>
        <end position="293"/>
    </location>
</feature>
<accession>A0A8H7A8H9</accession>
<gene>
    <name evidence="5" type="ORF">GJ744_005462</name>
</gene>
<feature type="region of interest" description="Disordered" evidence="3">
    <location>
        <begin position="153"/>
        <end position="211"/>
    </location>
</feature>
<evidence type="ECO:0000256" key="1">
    <source>
        <dbReference type="ARBA" id="ARBA00022884"/>
    </source>
</evidence>
<dbReference type="Gene3D" id="3.30.70.330">
    <property type="match status" value="1"/>
</dbReference>
<dbReference type="GO" id="GO:0005634">
    <property type="term" value="C:nucleus"/>
    <property type="evidence" value="ECO:0007669"/>
    <property type="project" value="TreeGrafter"/>
</dbReference>
<proteinExistence type="predicted"/>
<organism evidence="5 6">
    <name type="scientific">Endocarpon pusillum</name>
    <dbReference type="NCBI Taxonomy" id="364733"/>
    <lineage>
        <taxon>Eukaryota</taxon>
        <taxon>Fungi</taxon>
        <taxon>Dikarya</taxon>
        <taxon>Ascomycota</taxon>
        <taxon>Pezizomycotina</taxon>
        <taxon>Eurotiomycetes</taxon>
        <taxon>Chaetothyriomycetidae</taxon>
        <taxon>Verrucariales</taxon>
        <taxon>Verrucariaceae</taxon>
        <taxon>Endocarpon</taxon>
    </lineage>
</organism>
<evidence type="ECO:0000259" key="4">
    <source>
        <dbReference type="PROSITE" id="PS50102"/>
    </source>
</evidence>
<sequence length="350" mass="38362">MRKIPPDGHIRQAHTDNKDGTGWGHITILNKKKAFDAYDYLYEYGWRGHSIRLTLVVKDEDNPDTIRTLRGPEDSLVDSSQRYQPFGHSYNSSASTSLSPPVSPVTGRGNYSCGNSVLYTNLATSPITSMYQPVVPIPVQTLAPVQQAVTPGYNSYPSSTTPVPQRLLPPLSPTHATPQHRYKASTKRTVSKTPSSPSSKQGNPNPDTIDLDGRTVYVYNLPYIVGQQAIKEHLSSVGVVDRCLVKEDRQRSSKYKLTAVVTFRTPQQAQLAIDRFNRTMWKGYEIKIKLDRGPTAAGASSAGKGKSSTASRPRGDRRETRDGPLVVNGSGPGISSRQCPVDSDDESSCD</sequence>
<feature type="region of interest" description="Disordered" evidence="3">
    <location>
        <begin position="294"/>
        <end position="350"/>
    </location>
</feature>
<feature type="region of interest" description="Disordered" evidence="3">
    <location>
        <begin position="86"/>
        <end position="105"/>
    </location>
</feature>
<feature type="compositionally biased region" description="Low complexity" evidence="3">
    <location>
        <begin position="295"/>
        <end position="311"/>
    </location>
</feature>
<dbReference type="GO" id="GO:0003729">
    <property type="term" value="F:mRNA binding"/>
    <property type="evidence" value="ECO:0007669"/>
    <property type="project" value="TreeGrafter"/>
</dbReference>
<feature type="compositionally biased region" description="Low complexity" evidence="3">
    <location>
        <begin position="191"/>
        <end position="200"/>
    </location>
</feature>
<feature type="compositionally biased region" description="Basic and acidic residues" evidence="3">
    <location>
        <begin position="313"/>
        <end position="322"/>
    </location>
</feature>
<evidence type="ECO:0000313" key="5">
    <source>
        <dbReference type="EMBL" id="KAF7502597.1"/>
    </source>
</evidence>
<dbReference type="PANTHER" id="PTHR19965:SF82">
    <property type="entry name" value="THO COMPLEX SUBUNIT 4"/>
    <property type="match status" value="1"/>
</dbReference>
<dbReference type="InterPro" id="IPR035979">
    <property type="entry name" value="RBD_domain_sf"/>
</dbReference>
<dbReference type="SUPFAM" id="SSF54928">
    <property type="entry name" value="RNA-binding domain, RBD"/>
    <property type="match status" value="1"/>
</dbReference>
<keyword evidence="6" id="KW-1185">Reference proteome</keyword>
<dbReference type="SMART" id="SM00360">
    <property type="entry name" value="RRM"/>
    <property type="match status" value="1"/>
</dbReference>
<reference evidence="5" key="1">
    <citation type="submission" date="2020-02" db="EMBL/GenBank/DDBJ databases">
        <authorList>
            <person name="Palmer J.M."/>
        </authorList>
    </citation>
    <scope>NUCLEOTIDE SEQUENCE</scope>
    <source>
        <strain evidence="5">EPUS1.4</strain>
        <tissue evidence="5">Thallus</tissue>
    </source>
</reference>
<dbReference type="AlphaFoldDB" id="A0A8H7A8H9"/>
<dbReference type="CDD" id="cd00590">
    <property type="entry name" value="RRM_SF"/>
    <property type="match status" value="1"/>
</dbReference>
<dbReference type="EMBL" id="JAACFV010000236">
    <property type="protein sequence ID" value="KAF7502597.1"/>
    <property type="molecule type" value="Genomic_DNA"/>
</dbReference>
<feature type="compositionally biased region" description="Basic residues" evidence="3">
    <location>
        <begin position="178"/>
        <end position="190"/>
    </location>
</feature>
<keyword evidence="1 2" id="KW-0694">RNA-binding</keyword>
<evidence type="ECO:0000313" key="6">
    <source>
        <dbReference type="Proteomes" id="UP000606974"/>
    </source>
</evidence>
<dbReference type="Proteomes" id="UP000606974">
    <property type="component" value="Unassembled WGS sequence"/>
</dbReference>
<dbReference type="PANTHER" id="PTHR19965">
    <property type="entry name" value="RNA AND EXPORT FACTOR BINDING PROTEIN"/>
    <property type="match status" value="1"/>
</dbReference>
<dbReference type="Pfam" id="PF00076">
    <property type="entry name" value="RRM_1"/>
    <property type="match status" value="1"/>
</dbReference>
<comment type="caution">
    <text evidence="5">The sequence shown here is derived from an EMBL/GenBank/DDBJ whole genome shotgun (WGS) entry which is preliminary data.</text>
</comment>
<dbReference type="InterPro" id="IPR051229">
    <property type="entry name" value="ALYREF_mRNA_export"/>
</dbReference>
<evidence type="ECO:0000256" key="3">
    <source>
        <dbReference type="SAM" id="MobiDB-lite"/>
    </source>
</evidence>
<protein>
    <recommendedName>
        <fullName evidence="4">RRM domain-containing protein</fullName>
    </recommendedName>
</protein>
<feature type="compositionally biased region" description="Low complexity" evidence="3">
    <location>
        <begin position="89"/>
        <end position="100"/>
    </location>
</feature>
<dbReference type="InterPro" id="IPR000504">
    <property type="entry name" value="RRM_dom"/>
</dbReference>
<feature type="compositionally biased region" description="Polar residues" evidence="3">
    <location>
        <begin position="153"/>
        <end position="163"/>
    </location>
</feature>